<protein>
    <submittedName>
        <fullName evidence="1">Uncharacterized protein</fullName>
    </submittedName>
</protein>
<dbReference type="EMBL" id="JACMRX010000005">
    <property type="protein sequence ID" value="KAF7988886.1"/>
    <property type="molecule type" value="Genomic_DNA"/>
</dbReference>
<comment type="caution">
    <text evidence="1">The sequence shown here is derived from an EMBL/GenBank/DDBJ whole genome shotgun (WGS) entry which is preliminary data.</text>
</comment>
<sequence length="73" mass="8416">MSTFTQSQSQELENFEADIMNVISNNVPGWNDLIDTVMIYTHGAMSSSVTTTKQFAPFKPYLRYIEKHIEQLQ</sequence>
<evidence type="ECO:0000313" key="2">
    <source>
        <dbReference type="Proteomes" id="UP000639338"/>
    </source>
</evidence>
<organism evidence="1 2">
    <name type="scientific">Aphidius gifuensis</name>
    <name type="common">Parasitoid wasp</name>
    <dbReference type="NCBI Taxonomy" id="684658"/>
    <lineage>
        <taxon>Eukaryota</taxon>
        <taxon>Metazoa</taxon>
        <taxon>Ecdysozoa</taxon>
        <taxon>Arthropoda</taxon>
        <taxon>Hexapoda</taxon>
        <taxon>Insecta</taxon>
        <taxon>Pterygota</taxon>
        <taxon>Neoptera</taxon>
        <taxon>Endopterygota</taxon>
        <taxon>Hymenoptera</taxon>
        <taxon>Apocrita</taxon>
        <taxon>Ichneumonoidea</taxon>
        <taxon>Braconidae</taxon>
        <taxon>Aphidiinae</taxon>
        <taxon>Aphidius</taxon>
    </lineage>
</organism>
<reference evidence="1 2" key="1">
    <citation type="submission" date="2020-08" db="EMBL/GenBank/DDBJ databases">
        <title>Aphidius gifuensis genome sequencing and assembly.</title>
        <authorList>
            <person name="Du Z."/>
        </authorList>
    </citation>
    <scope>NUCLEOTIDE SEQUENCE [LARGE SCALE GENOMIC DNA]</scope>
    <source>
        <strain evidence="1">YNYX2018</strain>
        <tissue evidence="1">Adults</tissue>
    </source>
</reference>
<gene>
    <name evidence="1" type="ORF">HCN44_007196</name>
</gene>
<dbReference type="Proteomes" id="UP000639338">
    <property type="component" value="Unassembled WGS sequence"/>
</dbReference>
<keyword evidence="2" id="KW-1185">Reference proteome</keyword>
<evidence type="ECO:0000313" key="1">
    <source>
        <dbReference type="EMBL" id="KAF7988886.1"/>
    </source>
</evidence>
<proteinExistence type="predicted"/>
<accession>A0A834XLF3</accession>
<name>A0A834XLF3_APHGI</name>
<dbReference type="AlphaFoldDB" id="A0A834XLF3"/>